<dbReference type="Proteomes" id="UP000727407">
    <property type="component" value="Unassembled WGS sequence"/>
</dbReference>
<keyword evidence="2" id="KW-0378">Hydrolase</keyword>
<dbReference type="EMBL" id="QNUK01000047">
    <property type="protein sequence ID" value="KAF5905255.1"/>
    <property type="molecule type" value="Genomic_DNA"/>
</dbReference>
<proteinExistence type="predicted"/>
<keyword evidence="3" id="KW-1185">Reference proteome</keyword>
<keyword evidence="2" id="KW-0347">Helicase</keyword>
<evidence type="ECO:0000256" key="1">
    <source>
        <dbReference type="SAM" id="MobiDB-lite"/>
    </source>
</evidence>
<evidence type="ECO:0000313" key="3">
    <source>
        <dbReference type="Proteomes" id="UP000727407"/>
    </source>
</evidence>
<name>A0A8J4UVP6_CLAMG</name>
<keyword evidence="2" id="KW-0547">Nucleotide-binding</keyword>
<gene>
    <name evidence="2" type="primary">spb4</name>
    <name evidence="2" type="ORF">DAT39_004988</name>
</gene>
<evidence type="ECO:0000313" key="2">
    <source>
        <dbReference type="EMBL" id="KAF5905255.1"/>
    </source>
</evidence>
<dbReference type="AlphaFoldDB" id="A0A8J4UVP6"/>
<sequence>MDRCGWRKERRAGKSRERKQENEMEKKERRAGRAEAADKNVDPITRLCVSEAGEVKAQERGA</sequence>
<protein>
    <submittedName>
        <fullName evidence="2">ATP-dependent rRNA helicase spb4</fullName>
    </submittedName>
</protein>
<organism evidence="2 3">
    <name type="scientific">Clarias magur</name>
    <name type="common">Asian catfish</name>
    <name type="synonym">Macropteronotus magur</name>
    <dbReference type="NCBI Taxonomy" id="1594786"/>
    <lineage>
        <taxon>Eukaryota</taxon>
        <taxon>Metazoa</taxon>
        <taxon>Chordata</taxon>
        <taxon>Craniata</taxon>
        <taxon>Vertebrata</taxon>
        <taxon>Euteleostomi</taxon>
        <taxon>Actinopterygii</taxon>
        <taxon>Neopterygii</taxon>
        <taxon>Teleostei</taxon>
        <taxon>Ostariophysi</taxon>
        <taxon>Siluriformes</taxon>
        <taxon>Clariidae</taxon>
        <taxon>Clarias</taxon>
    </lineage>
</organism>
<dbReference type="GO" id="GO:0004386">
    <property type="term" value="F:helicase activity"/>
    <property type="evidence" value="ECO:0007669"/>
    <property type="project" value="UniProtKB-KW"/>
</dbReference>
<reference evidence="2" key="1">
    <citation type="submission" date="2020-07" db="EMBL/GenBank/DDBJ databases">
        <title>Clarias magur genome sequencing, assembly and annotation.</title>
        <authorList>
            <person name="Kushwaha B."/>
            <person name="Kumar R."/>
            <person name="Das P."/>
            <person name="Joshi C.G."/>
            <person name="Kumar D."/>
            <person name="Nagpure N.S."/>
            <person name="Pandey M."/>
            <person name="Agarwal S."/>
            <person name="Srivastava S."/>
            <person name="Singh M."/>
            <person name="Sahoo L."/>
            <person name="Jayasankar P."/>
            <person name="Meher P.K."/>
            <person name="Koringa P.G."/>
            <person name="Iquebal M.A."/>
            <person name="Das S.P."/>
            <person name="Bit A."/>
            <person name="Patnaik S."/>
            <person name="Patel N."/>
            <person name="Shah T.M."/>
            <person name="Hinsu A."/>
            <person name="Jena J.K."/>
        </authorList>
    </citation>
    <scope>NUCLEOTIDE SEQUENCE</scope>
    <source>
        <strain evidence="2">CIFAMagur01</strain>
        <tissue evidence="2">Testis</tissue>
    </source>
</reference>
<feature type="region of interest" description="Disordered" evidence="1">
    <location>
        <begin position="1"/>
        <end position="39"/>
    </location>
</feature>
<accession>A0A8J4UVP6</accession>
<comment type="caution">
    <text evidence="2">The sequence shown here is derived from an EMBL/GenBank/DDBJ whole genome shotgun (WGS) entry which is preliminary data.</text>
</comment>
<keyword evidence="2" id="KW-0067">ATP-binding</keyword>